<organism evidence="1 2">
    <name type="scientific">Kandleria vitulina DSM 20405</name>
    <dbReference type="NCBI Taxonomy" id="1410657"/>
    <lineage>
        <taxon>Bacteria</taxon>
        <taxon>Bacillati</taxon>
        <taxon>Bacillota</taxon>
        <taxon>Erysipelotrichia</taxon>
        <taxon>Erysipelotrichales</taxon>
        <taxon>Coprobacillaceae</taxon>
        <taxon>Kandleria</taxon>
    </lineage>
</organism>
<evidence type="ECO:0000313" key="1">
    <source>
        <dbReference type="EMBL" id="KRN51311.1"/>
    </source>
</evidence>
<dbReference type="AlphaFoldDB" id="A0A0R2HE21"/>
<comment type="caution">
    <text evidence="1">The sequence shown here is derived from an EMBL/GenBank/DDBJ whole genome shotgun (WGS) entry which is preliminary data.</text>
</comment>
<sequence length="260" mass="29703">MKKKIITLISIIAVVALIVAGGLYAKDKFFSKPYDECFELIHKIEKQYDSQGNIYANLDKAVKKYAPEAKVAVEEERFVKYENVCKNGGSVFFYFNGDQVVGTCTKHQSKHFKYSSRAYKVYHDALHVASTLKDGVVLNNESLQEATFYYENGLSHMSYPKMKINGQEYSIVPYYDEGTHLISVLGVKNFKPFENDGQTLKYVTDGDAYYDYDHQEWYITSSNISINLEGKTRASILQELSQYSKVKVKAEDNIDLSVKD</sequence>
<accession>A0A0R2HE21</accession>
<dbReference type="PATRIC" id="fig|1410657.5.peg.814"/>
<name>A0A0R2HE21_9FIRM</name>
<protein>
    <submittedName>
        <fullName evidence="1">Uncharacterized protein</fullName>
    </submittedName>
</protein>
<proteinExistence type="predicted"/>
<evidence type="ECO:0000313" key="2">
    <source>
        <dbReference type="Proteomes" id="UP000051841"/>
    </source>
</evidence>
<dbReference type="EMBL" id="JQBL01000002">
    <property type="protein sequence ID" value="KRN51311.1"/>
    <property type="molecule type" value="Genomic_DNA"/>
</dbReference>
<gene>
    <name evidence="1" type="ORF">IV49_GL000780</name>
</gene>
<reference evidence="1 2" key="1">
    <citation type="journal article" date="2015" name="Genome Announc.">
        <title>Expanding the biotechnology potential of lactobacilli through comparative genomics of 213 strains and associated genera.</title>
        <authorList>
            <person name="Sun Z."/>
            <person name="Harris H.M."/>
            <person name="McCann A."/>
            <person name="Guo C."/>
            <person name="Argimon S."/>
            <person name="Zhang W."/>
            <person name="Yang X."/>
            <person name="Jeffery I.B."/>
            <person name="Cooney J.C."/>
            <person name="Kagawa T.F."/>
            <person name="Liu W."/>
            <person name="Song Y."/>
            <person name="Salvetti E."/>
            <person name="Wrobel A."/>
            <person name="Rasinkangas P."/>
            <person name="Parkhill J."/>
            <person name="Rea M.C."/>
            <person name="O'Sullivan O."/>
            <person name="Ritari J."/>
            <person name="Douillard F.P."/>
            <person name="Paul Ross R."/>
            <person name="Yang R."/>
            <person name="Briner A.E."/>
            <person name="Felis G.E."/>
            <person name="de Vos W.M."/>
            <person name="Barrangou R."/>
            <person name="Klaenhammer T.R."/>
            <person name="Caufield P.W."/>
            <person name="Cui Y."/>
            <person name="Zhang H."/>
            <person name="O'Toole P.W."/>
        </authorList>
    </citation>
    <scope>NUCLEOTIDE SEQUENCE [LARGE SCALE GENOMIC DNA]</scope>
    <source>
        <strain evidence="1 2">DSM 20405</strain>
    </source>
</reference>
<dbReference type="Proteomes" id="UP000051841">
    <property type="component" value="Unassembled WGS sequence"/>
</dbReference>
<dbReference type="RefSeq" id="WP_031588702.1">
    <property type="nucleotide sequence ID" value="NZ_JNKN01000005.1"/>
</dbReference>
<keyword evidence="2" id="KW-1185">Reference proteome</keyword>